<dbReference type="AlphaFoldDB" id="A0A0D0RYQ5"/>
<dbReference type="InterPro" id="IPR012674">
    <property type="entry name" value="Calycin"/>
</dbReference>
<protein>
    <submittedName>
        <fullName evidence="1">Putative beta-barrel protein ywiB</fullName>
    </submittedName>
</protein>
<accession>A0A0D0RYQ5</accession>
<dbReference type="Gene3D" id="2.40.128.20">
    <property type="match status" value="1"/>
</dbReference>
<comment type="caution">
    <text evidence="1">The sequence shown here is derived from an EMBL/GenBank/DDBJ whole genome shotgun (WGS) entry which is preliminary data.</text>
</comment>
<dbReference type="SUPFAM" id="SSF50814">
    <property type="entry name" value="Lipocalins"/>
    <property type="match status" value="1"/>
</dbReference>
<dbReference type="PATRIC" id="fig|404937.3.peg.2247"/>
<dbReference type="Pfam" id="PF09148">
    <property type="entry name" value="DUF1934"/>
    <property type="match status" value="1"/>
</dbReference>
<evidence type="ECO:0000313" key="2">
    <source>
        <dbReference type="Proteomes" id="UP000032102"/>
    </source>
</evidence>
<dbReference type="InterPro" id="IPR015231">
    <property type="entry name" value="DUF1934"/>
</dbReference>
<organism evidence="1 2">
    <name type="scientific">Anoxybacillus thermarum</name>
    <dbReference type="NCBI Taxonomy" id="404937"/>
    <lineage>
        <taxon>Bacteria</taxon>
        <taxon>Bacillati</taxon>
        <taxon>Bacillota</taxon>
        <taxon>Bacilli</taxon>
        <taxon>Bacillales</taxon>
        <taxon>Anoxybacillaceae</taxon>
        <taxon>Anoxybacillus</taxon>
    </lineage>
</organism>
<evidence type="ECO:0000313" key="1">
    <source>
        <dbReference type="EMBL" id="KIQ93806.1"/>
    </source>
</evidence>
<keyword evidence="2" id="KW-1185">Reference proteome</keyword>
<reference evidence="1 2" key="1">
    <citation type="submission" date="2015-01" db="EMBL/GenBank/DDBJ databases">
        <title>Draft genome of Anoxybacillus thermarum strain AF/04.</title>
        <authorList>
            <person name="Poli A."/>
            <person name="Nicolaus B."/>
            <person name="Chan K.-G."/>
            <person name="Kahar U.M."/>
            <person name="Yaakob A.S."/>
            <person name="Chan C.S."/>
            <person name="Goh K.M."/>
        </authorList>
    </citation>
    <scope>NUCLEOTIDE SEQUENCE [LARGE SCALE GENOMIC DNA]</scope>
    <source>
        <strain evidence="1 2">AF/04</strain>
    </source>
</reference>
<gene>
    <name evidence="1" type="ORF">LH47_02115</name>
</gene>
<proteinExistence type="predicted"/>
<dbReference type="Proteomes" id="UP000032102">
    <property type="component" value="Unassembled WGS sequence"/>
</dbReference>
<sequence length="164" mass="18713">MHVCDSFSILNYSHNNSEGVGKVNGIPIQLKQVTEIRDGARKEIVVIEANGLYYLKGDATYVTFEETHEGETIKNVVKIANDEVVVLRSGAISMRHTFRKQSETIGTYESPMARWEMKTKTEQVLYQYNEKTKKGQLFFSYILHLSGKHVGRHAVTISFKEAKR</sequence>
<name>A0A0D0RYQ5_9BACL</name>
<dbReference type="EMBL" id="JXTH01000044">
    <property type="protein sequence ID" value="KIQ93806.1"/>
    <property type="molecule type" value="Genomic_DNA"/>
</dbReference>